<dbReference type="PROSITE" id="PS50977">
    <property type="entry name" value="HTH_TETR_2"/>
    <property type="match status" value="1"/>
</dbReference>
<evidence type="ECO:0000259" key="5">
    <source>
        <dbReference type="PROSITE" id="PS50977"/>
    </source>
</evidence>
<organism evidence="6 7">
    <name type="scientific">Williamsia herbipolensis</name>
    <dbReference type="NCBI Taxonomy" id="1603258"/>
    <lineage>
        <taxon>Bacteria</taxon>
        <taxon>Bacillati</taxon>
        <taxon>Actinomycetota</taxon>
        <taxon>Actinomycetes</taxon>
        <taxon>Mycobacteriales</taxon>
        <taxon>Nocardiaceae</taxon>
        <taxon>Williamsia</taxon>
    </lineage>
</organism>
<feature type="DNA-binding region" description="H-T-H motif" evidence="4">
    <location>
        <begin position="17"/>
        <end position="36"/>
    </location>
</feature>
<evidence type="ECO:0000313" key="7">
    <source>
        <dbReference type="Proteomes" id="UP001432128"/>
    </source>
</evidence>
<dbReference type="SUPFAM" id="SSF46689">
    <property type="entry name" value="Homeodomain-like"/>
    <property type="match status" value="1"/>
</dbReference>
<evidence type="ECO:0000256" key="1">
    <source>
        <dbReference type="ARBA" id="ARBA00023015"/>
    </source>
</evidence>
<dbReference type="PANTHER" id="PTHR30055">
    <property type="entry name" value="HTH-TYPE TRANSCRIPTIONAL REGULATOR RUTR"/>
    <property type="match status" value="1"/>
</dbReference>
<reference evidence="6 7" key="1">
    <citation type="submission" date="2022-10" db="EMBL/GenBank/DDBJ databases">
        <title>The complete genomes of actinobacterial strains from the NBC collection.</title>
        <authorList>
            <person name="Joergensen T.S."/>
            <person name="Alvarez Arevalo M."/>
            <person name="Sterndorff E.B."/>
            <person name="Faurdal D."/>
            <person name="Vuksanovic O."/>
            <person name="Mourched A.-S."/>
            <person name="Charusanti P."/>
            <person name="Shaw S."/>
            <person name="Blin K."/>
            <person name="Weber T."/>
        </authorList>
    </citation>
    <scope>NUCLEOTIDE SEQUENCE [LARGE SCALE GENOMIC DNA]</scope>
    <source>
        <strain evidence="6 7">NBC_00319</strain>
    </source>
</reference>
<evidence type="ECO:0000256" key="3">
    <source>
        <dbReference type="ARBA" id="ARBA00023163"/>
    </source>
</evidence>
<feature type="domain" description="HTH tetR-type" evidence="5">
    <location>
        <begin position="1"/>
        <end position="54"/>
    </location>
</feature>
<protein>
    <submittedName>
        <fullName evidence="6">TetR/AcrR family transcriptional regulator</fullName>
    </submittedName>
</protein>
<sequence length="143" mass="15194">MDAAFATLVETGYASLTRRGVCERAGLSLGAQQHHFPSKAALVTAAVGQLFERVTTHALSTPIATMSQRETALVLLDRIWEAHNHPLSYAVIDLLVAARTDENLAHTVRPAIDLALASAIQGVDSYCPTSHGPPDSQDSSPPP</sequence>
<proteinExistence type="predicted"/>
<dbReference type="AlphaFoldDB" id="A0AAU4JYE7"/>
<evidence type="ECO:0000313" key="6">
    <source>
        <dbReference type="EMBL" id="WUM18809.1"/>
    </source>
</evidence>
<dbReference type="InterPro" id="IPR009057">
    <property type="entry name" value="Homeodomain-like_sf"/>
</dbReference>
<keyword evidence="7" id="KW-1185">Reference proteome</keyword>
<name>A0AAU4JYE7_9NOCA</name>
<evidence type="ECO:0000256" key="2">
    <source>
        <dbReference type="ARBA" id="ARBA00023125"/>
    </source>
</evidence>
<keyword evidence="2 4" id="KW-0238">DNA-binding</keyword>
<dbReference type="GO" id="GO:0003700">
    <property type="term" value="F:DNA-binding transcription factor activity"/>
    <property type="evidence" value="ECO:0007669"/>
    <property type="project" value="TreeGrafter"/>
</dbReference>
<gene>
    <name evidence="6" type="ORF">OG579_13830</name>
</gene>
<keyword evidence="3" id="KW-0804">Transcription</keyword>
<evidence type="ECO:0000256" key="4">
    <source>
        <dbReference type="PROSITE-ProRule" id="PRU00335"/>
    </source>
</evidence>
<dbReference type="GO" id="GO:0000976">
    <property type="term" value="F:transcription cis-regulatory region binding"/>
    <property type="evidence" value="ECO:0007669"/>
    <property type="project" value="TreeGrafter"/>
</dbReference>
<dbReference type="InterPro" id="IPR001647">
    <property type="entry name" value="HTH_TetR"/>
</dbReference>
<dbReference type="Gene3D" id="1.10.357.10">
    <property type="entry name" value="Tetracycline Repressor, domain 2"/>
    <property type="match status" value="1"/>
</dbReference>
<dbReference type="Pfam" id="PF00440">
    <property type="entry name" value="TetR_N"/>
    <property type="match status" value="1"/>
</dbReference>
<dbReference type="KEGG" id="whr:OG579_13830"/>
<accession>A0AAU4JYE7</accession>
<dbReference type="EMBL" id="CP108021">
    <property type="protein sequence ID" value="WUM18809.1"/>
    <property type="molecule type" value="Genomic_DNA"/>
</dbReference>
<keyword evidence="1" id="KW-0805">Transcription regulation</keyword>
<dbReference type="Proteomes" id="UP001432128">
    <property type="component" value="Chromosome"/>
</dbReference>
<dbReference type="PANTHER" id="PTHR30055:SF234">
    <property type="entry name" value="HTH-TYPE TRANSCRIPTIONAL REGULATOR BETI"/>
    <property type="match status" value="1"/>
</dbReference>
<dbReference type="InterPro" id="IPR050109">
    <property type="entry name" value="HTH-type_TetR-like_transc_reg"/>
</dbReference>